<keyword evidence="1" id="KW-0040">ANK repeat</keyword>
<keyword evidence="4" id="KW-1185">Reference proteome</keyword>
<feature type="repeat" description="ANK" evidence="1">
    <location>
        <begin position="220"/>
        <end position="252"/>
    </location>
</feature>
<dbReference type="InterPro" id="IPR002110">
    <property type="entry name" value="Ankyrin_rpt"/>
</dbReference>
<dbReference type="EMBL" id="JAUCMX010000012">
    <property type="protein sequence ID" value="KAK3529011.1"/>
    <property type="molecule type" value="Genomic_DNA"/>
</dbReference>
<comment type="caution">
    <text evidence="3">The sequence shown here is derived from an EMBL/GenBank/DDBJ whole genome shotgun (WGS) entry which is preliminary data.</text>
</comment>
<dbReference type="SMART" id="SM00248">
    <property type="entry name" value="ANK"/>
    <property type="match status" value="6"/>
</dbReference>
<feature type="transmembrane region" description="Helical" evidence="2">
    <location>
        <begin position="173"/>
        <end position="193"/>
    </location>
</feature>
<dbReference type="PANTHER" id="PTHR47276:SF1">
    <property type="entry name" value="ANKYRIN REPEAT DOMAIN-CONTAINING PROTEIN 22"/>
    <property type="match status" value="1"/>
</dbReference>
<dbReference type="Gene3D" id="1.25.40.20">
    <property type="entry name" value="Ankyrin repeat-containing domain"/>
    <property type="match status" value="3"/>
</dbReference>
<dbReference type="PANTHER" id="PTHR47276">
    <property type="entry name" value="ANKYRIN REPEAT DOMAIN-CONTAINING PROTEIN 22"/>
    <property type="match status" value="1"/>
</dbReference>
<keyword evidence="2" id="KW-0472">Membrane</keyword>
<accession>A0AAE0V136</accession>
<feature type="non-terminal residue" evidence="3">
    <location>
        <position position="1"/>
    </location>
</feature>
<keyword evidence="2" id="KW-0812">Transmembrane</keyword>
<gene>
    <name evidence="3" type="ORF">QTP70_014412</name>
</gene>
<evidence type="ECO:0008006" key="5">
    <source>
        <dbReference type="Google" id="ProtNLM"/>
    </source>
</evidence>
<dbReference type="AlphaFoldDB" id="A0AAE0V136"/>
<reference evidence="3" key="1">
    <citation type="submission" date="2023-06" db="EMBL/GenBank/DDBJ databases">
        <title>Male Hemibagrus guttatus genome.</title>
        <authorList>
            <person name="Bian C."/>
        </authorList>
    </citation>
    <scope>NUCLEOTIDE SEQUENCE</scope>
    <source>
        <strain evidence="3">Male_cb2023</strain>
        <tissue evidence="3">Muscle</tissue>
    </source>
</reference>
<dbReference type="Pfam" id="PF13637">
    <property type="entry name" value="Ank_4"/>
    <property type="match status" value="1"/>
</dbReference>
<dbReference type="InterPro" id="IPR042802">
    <property type="entry name" value="ANR22"/>
</dbReference>
<feature type="transmembrane region" description="Helical" evidence="2">
    <location>
        <begin position="16"/>
        <end position="36"/>
    </location>
</feature>
<evidence type="ECO:0000256" key="1">
    <source>
        <dbReference type="PROSITE-ProRule" id="PRU00023"/>
    </source>
</evidence>
<sequence>KQRTCLHYVAKKTFSFLDYLVIVILMPILLIGYLILNTTQKQHVQLLEMVLNRTADINAVDYKGNTALHYACQCKSHKLIPLLLEADTLIQNNPICQAAYNGELHQVYTLLKADAMNLNIQDELFGDTPLIAACKGGNVNIAKYLLEHKADVSVSNKKQRTCLHYIAKKTFSFLDYLVIVIFMPILLIGYLILNMKQKQHVQLLEMVLNSKADINAVDYKGNTALHYACQCKSHKLIPLLLEANADTLIQNNDGETPLDIAIRLKFQKIIVMLEKFK</sequence>
<dbReference type="Pfam" id="PF12796">
    <property type="entry name" value="Ank_2"/>
    <property type="match status" value="2"/>
</dbReference>
<dbReference type="SUPFAM" id="SSF48403">
    <property type="entry name" value="Ankyrin repeat"/>
    <property type="match status" value="1"/>
</dbReference>
<feature type="repeat" description="ANK" evidence="1">
    <location>
        <begin position="125"/>
        <end position="157"/>
    </location>
</feature>
<proteinExistence type="predicted"/>
<name>A0AAE0V136_9TELE</name>
<dbReference type="PROSITE" id="PS50297">
    <property type="entry name" value="ANK_REP_REGION"/>
    <property type="match status" value="2"/>
</dbReference>
<evidence type="ECO:0000256" key="2">
    <source>
        <dbReference type="SAM" id="Phobius"/>
    </source>
</evidence>
<keyword evidence="2" id="KW-1133">Transmembrane helix</keyword>
<dbReference type="InterPro" id="IPR036770">
    <property type="entry name" value="Ankyrin_rpt-contain_sf"/>
</dbReference>
<evidence type="ECO:0000313" key="4">
    <source>
        <dbReference type="Proteomes" id="UP001274896"/>
    </source>
</evidence>
<dbReference type="PROSITE" id="PS50088">
    <property type="entry name" value="ANK_REPEAT"/>
    <property type="match status" value="2"/>
</dbReference>
<protein>
    <recommendedName>
        <fullName evidence="5">Ankyrin repeat domain-containing protein 22</fullName>
    </recommendedName>
</protein>
<evidence type="ECO:0000313" key="3">
    <source>
        <dbReference type="EMBL" id="KAK3529011.1"/>
    </source>
</evidence>
<dbReference type="Proteomes" id="UP001274896">
    <property type="component" value="Unassembled WGS sequence"/>
</dbReference>
<organism evidence="3 4">
    <name type="scientific">Hemibagrus guttatus</name>
    <dbReference type="NCBI Taxonomy" id="175788"/>
    <lineage>
        <taxon>Eukaryota</taxon>
        <taxon>Metazoa</taxon>
        <taxon>Chordata</taxon>
        <taxon>Craniata</taxon>
        <taxon>Vertebrata</taxon>
        <taxon>Euteleostomi</taxon>
        <taxon>Actinopterygii</taxon>
        <taxon>Neopterygii</taxon>
        <taxon>Teleostei</taxon>
        <taxon>Ostariophysi</taxon>
        <taxon>Siluriformes</taxon>
        <taxon>Bagridae</taxon>
        <taxon>Hemibagrus</taxon>
    </lineage>
</organism>